<dbReference type="InterPro" id="IPR006935">
    <property type="entry name" value="Helicase/UvrB_N"/>
</dbReference>
<dbReference type="InterPro" id="IPR027417">
    <property type="entry name" value="P-loop_NTPase"/>
</dbReference>
<dbReference type="GO" id="GO:0003724">
    <property type="term" value="F:RNA helicase activity"/>
    <property type="evidence" value="ECO:0007669"/>
    <property type="project" value="UniProtKB-EC"/>
</dbReference>
<accession>A0ABY6HYV1</accession>
<evidence type="ECO:0000256" key="2">
    <source>
        <dbReference type="ARBA" id="ARBA00022801"/>
    </source>
</evidence>
<organism evidence="7 8">
    <name type="scientific">Candidatus Lokiarchaeum ossiferum</name>
    <dbReference type="NCBI Taxonomy" id="2951803"/>
    <lineage>
        <taxon>Archaea</taxon>
        <taxon>Promethearchaeati</taxon>
        <taxon>Promethearchaeota</taxon>
        <taxon>Promethearchaeia</taxon>
        <taxon>Promethearchaeales</taxon>
        <taxon>Promethearchaeaceae</taxon>
        <taxon>Candidatus Lokiarchaeum</taxon>
    </lineage>
</organism>
<feature type="domain" description="Helicase ATP-binding" evidence="5">
    <location>
        <begin position="36"/>
        <end position="203"/>
    </location>
</feature>
<evidence type="ECO:0000313" key="7">
    <source>
        <dbReference type="EMBL" id="UYP48516.1"/>
    </source>
</evidence>
<dbReference type="PROSITE" id="PS51192">
    <property type="entry name" value="HELICASE_ATP_BIND_1"/>
    <property type="match status" value="1"/>
</dbReference>
<sequence length="724" mass="84117">MAFSHTLEVVNSPPQFYNHPLLKENLIEWREYQVTIAEIASKQNTLVVLPTALGKTIIALFTIAHILQRAPDSKIFILAPTRPLVMQHFQSFQSFLVPQIKCCLFSSNLSPIKRAYVLNDHQIFFSTPQILQNDLKSELYSLDGVSQIIFDETHKAQKRYAYTFVARTYLEQCAHPIILGLTASPGKDLFKINQLCETLQIERIIFRDSDSADVQEYTHGINSIIHKIELPDEITKAKLILDTLIRKIRDFLVEREVLPPRRYTSKFQFIQLIQDLKKLEILLDPHYIPHESVESSHTSTGEEELNYPHLLELFQQEGTSEIVMKQTSTIFSKAINGIYLEHLKEILTTQDVRLFRTYLQKLRNRAQTGNYRIKQLLNSKYIKGVIQILQPIQISPKIKELQQIIYQEYSTDTKAKIIIFTQYREMGQYLVENLSRNITVDSSNIISIKAQRFVGQASRENDKGLSQKDQNALIKDFSLGKFNILVATSVAEEGLDIPNVNAVIFYDAVPSEIRLIQRRGRTGRHQIGRCYFLVTSNTLDEIYHHVSHRREMKMSELLKSPEAINTVKSLHRSKSLPSHKIQPLEMIQNRYKQLKDSKQQKTKEKIEELIKQNESNHLNQRANSGFEYVSSFSQLITEKKEKEISRNKITQKQFQVKWIFDWIINTMETLGTQVGNRLYCSLDDLHQAAIEENFSILKMDKEIEFGMKMKHFSSKNSMIIYKFL</sequence>
<keyword evidence="3 7" id="KW-0347">Helicase</keyword>
<dbReference type="Pfam" id="PF00271">
    <property type="entry name" value="Helicase_C"/>
    <property type="match status" value="1"/>
</dbReference>
<dbReference type="InterPro" id="IPR001650">
    <property type="entry name" value="Helicase_C-like"/>
</dbReference>
<keyword evidence="1" id="KW-0547">Nucleotide-binding</keyword>
<evidence type="ECO:0000259" key="5">
    <source>
        <dbReference type="PROSITE" id="PS51192"/>
    </source>
</evidence>
<dbReference type="EMBL" id="CP104013">
    <property type="protein sequence ID" value="UYP48516.1"/>
    <property type="molecule type" value="Genomic_DNA"/>
</dbReference>
<dbReference type="Pfam" id="PF04851">
    <property type="entry name" value="ResIII"/>
    <property type="match status" value="1"/>
</dbReference>
<name>A0ABY6HYV1_9ARCH</name>
<evidence type="ECO:0000259" key="6">
    <source>
        <dbReference type="PROSITE" id="PS51194"/>
    </source>
</evidence>
<evidence type="ECO:0000256" key="1">
    <source>
        <dbReference type="ARBA" id="ARBA00022741"/>
    </source>
</evidence>
<dbReference type="Proteomes" id="UP001208689">
    <property type="component" value="Chromosome"/>
</dbReference>
<dbReference type="SUPFAM" id="SSF52540">
    <property type="entry name" value="P-loop containing nucleoside triphosphate hydrolases"/>
    <property type="match status" value="1"/>
</dbReference>
<dbReference type="InterPro" id="IPR014001">
    <property type="entry name" value="Helicase_ATP-bd"/>
</dbReference>
<dbReference type="PROSITE" id="PS51194">
    <property type="entry name" value="HELICASE_CTER"/>
    <property type="match status" value="1"/>
</dbReference>
<keyword evidence="4" id="KW-0067">ATP-binding</keyword>
<evidence type="ECO:0000256" key="4">
    <source>
        <dbReference type="ARBA" id="ARBA00022840"/>
    </source>
</evidence>
<dbReference type="EC" id="3.6.4.13" evidence="7"/>
<gene>
    <name evidence="7" type="ORF">NEF87_004801</name>
</gene>
<dbReference type="PANTHER" id="PTHR14025:SF20">
    <property type="entry name" value="FANCONI ANEMIA GROUP M PROTEIN"/>
    <property type="match status" value="1"/>
</dbReference>
<dbReference type="GO" id="GO:0016787">
    <property type="term" value="F:hydrolase activity"/>
    <property type="evidence" value="ECO:0007669"/>
    <property type="project" value="UniProtKB-KW"/>
</dbReference>
<dbReference type="Gene3D" id="1.20.1320.20">
    <property type="entry name" value="hef helicase domain"/>
    <property type="match status" value="1"/>
</dbReference>
<evidence type="ECO:0000313" key="8">
    <source>
        <dbReference type="Proteomes" id="UP001208689"/>
    </source>
</evidence>
<feature type="domain" description="Helicase C-terminal" evidence="6">
    <location>
        <begin position="400"/>
        <end position="575"/>
    </location>
</feature>
<dbReference type="Gene3D" id="3.40.50.300">
    <property type="entry name" value="P-loop containing nucleotide triphosphate hydrolases"/>
    <property type="match status" value="2"/>
</dbReference>
<keyword evidence="2 7" id="KW-0378">Hydrolase</keyword>
<keyword evidence="8" id="KW-1185">Reference proteome</keyword>
<proteinExistence type="predicted"/>
<protein>
    <submittedName>
        <fullName evidence="7">ATP-dependent RNA helicase SrmB</fullName>
        <ecNumber evidence="7">3.6.4.13</ecNumber>
    </submittedName>
</protein>
<reference evidence="7" key="1">
    <citation type="submission" date="2022-09" db="EMBL/GenBank/DDBJ databases">
        <title>Actin cytoskeleton and complex cell architecture in an #Asgard archaeon.</title>
        <authorList>
            <person name="Ponce Toledo R.I."/>
            <person name="Schleper C."/>
            <person name="Rodrigues Oliveira T."/>
            <person name="Wollweber F."/>
            <person name="Xu J."/>
            <person name="Rittmann S."/>
            <person name="Klingl A."/>
            <person name="Pilhofer M."/>
        </authorList>
    </citation>
    <scope>NUCLEOTIDE SEQUENCE</scope>
    <source>
        <strain evidence="7">B-35</strain>
    </source>
</reference>
<evidence type="ECO:0000256" key="3">
    <source>
        <dbReference type="ARBA" id="ARBA00022806"/>
    </source>
</evidence>
<dbReference type="SMART" id="SM00487">
    <property type="entry name" value="DEXDc"/>
    <property type="match status" value="1"/>
</dbReference>
<dbReference type="PANTHER" id="PTHR14025">
    <property type="entry name" value="FANCONI ANEMIA GROUP M FANCM FAMILY MEMBER"/>
    <property type="match status" value="1"/>
</dbReference>
<dbReference type="SMART" id="SM00490">
    <property type="entry name" value="HELICc"/>
    <property type="match status" value="1"/>
</dbReference>